<reference evidence="8" key="1">
    <citation type="submission" date="2021-01" db="EMBL/GenBank/DDBJ databases">
        <authorList>
            <person name="Corre E."/>
            <person name="Pelletier E."/>
            <person name="Niang G."/>
            <person name="Scheremetjew M."/>
            <person name="Finn R."/>
            <person name="Kale V."/>
            <person name="Holt S."/>
            <person name="Cochrane G."/>
            <person name="Meng A."/>
            <person name="Brown T."/>
            <person name="Cohen L."/>
        </authorList>
    </citation>
    <scope>NUCLEOTIDE SEQUENCE</scope>
    <source>
        <strain evidence="8">CCMP2058</strain>
    </source>
</reference>
<feature type="region of interest" description="Disordered" evidence="6">
    <location>
        <begin position="246"/>
        <end position="270"/>
    </location>
</feature>
<feature type="compositionally biased region" description="Basic and acidic residues" evidence="6">
    <location>
        <begin position="1"/>
        <end position="19"/>
    </location>
</feature>
<feature type="compositionally biased region" description="Basic and acidic residues" evidence="6">
    <location>
        <begin position="28"/>
        <end position="37"/>
    </location>
</feature>
<evidence type="ECO:0000256" key="1">
    <source>
        <dbReference type="ARBA" id="ARBA00004123"/>
    </source>
</evidence>
<dbReference type="GO" id="GO:0003677">
    <property type="term" value="F:DNA binding"/>
    <property type="evidence" value="ECO:0007669"/>
    <property type="project" value="UniProtKB-KW"/>
</dbReference>
<keyword evidence="3" id="KW-0238">DNA-binding</keyword>
<proteinExistence type="predicted"/>
<gene>
    <name evidence="8" type="ORF">LAMO00422_LOCUS21487</name>
</gene>
<keyword evidence="2" id="KW-0805">Transcription regulation</keyword>
<dbReference type="AlphaFoldDB" id="A0A7S0H6D9"/>
<evidence type="ECO:0000259" key="7">
    <source>
        <dbReference type="Pfam" id="PF00847"/>
    </source>
</evidence>
<evidence type="ECO:0000256" key="5">
    <source>
        <dbReference type="ARBA" id="ARBA00023242"/>
    </source>
</evidence>
<dbReference type="Gene3D" id="1.20.5.2050">
    <property type="match status" value="3"/>
</dbReference>
<evidence type="ECO:0000256" key="6">
    <source>
        <dbReference type="SAM" id="MobiDB-lite"/>
    </source>
</evidence>
<feature type="domain" description="AP2/ERF" evidence="7">
    <location>
        <begin position="200"/>
        <end position="247"/>
    </location>
</feature>
<feature type="compositionally biased region" description="Polar residues" evidence="6">
    <location>
        <begin position="323"/>
        <end position="341"/>
    </location>
</feature>
<comment type="subcellular location">
    <subcellularLocation>
        <location evidence="1">Nucleus</location>
    </subcellularLocation>
</comment>
<dbReference type="GO" id="GO:0003700">
    <property type="term" value="F:DNA-binding transcription factor activity"/>
    <property type="evidence" value="ECO:0007669"/>
    <property type="project" value="InterPro"/>
</dbReference>
<dbReference type="Pfam" id="PF00847">
    <property type="entry name" value="AP2"/>
    <property type="match status" value="3"/>
</dbReference>
<feature type="domain" description="AP2/ERF" evidence="7">
    <location>
        <begin position="136"/>
        <end position="183"/>
    </location>
</feature>
<keyword evidence="4" id="KW-0804">Transcription</keyword>
<keyword evidence="5" id="KW-0539">Nucleus</keyword>
<protein>
    <recommendedName>
        <fullName evidence="7">AP2/ERF domain-containing protein</fullName>
    </recommendedName>
</protein>
<evidence type="ECO:0000313" key="8">
    <source>
        <dbReference type="EMBL" id="CAD8462527.1"/>
    </source>
</evidence>
<sequence length="399" mass="45322">MDEKKYLMLKREADAEAHNPRKSKRIRRDSAILRQIKEQGNVELSDETDEDHPARPDLSDVAAPVGPHVKVKGVSYNHKSKLWGASWYENGKRIDKAFSVSRYGPAQARQKAIQWRREREQGIPYQKPTVKGTCSQVRGVHFDQRNKQWKASWSINGRRFEKTFSVSKYGDAEAKRMAIQWRRDREAGLPYEKPKRTCEVRGVWYMRWSKTWVASWSENGKWVRKSFSVSKYGEKGARDRAIECRNSHTKSTRKAKVIQAPGTPETYPPPPTGCSIPKMALQLAGGGDEYALPHEAYARSAMSRPTVSRPPVPKSALTRPSVPRSTMTRTTGQSLPRLNPKANLTLNTANNFSRPLPTKTFPITPNSKKSIYEGAEVLVDILQAQRKTHDVKNRTALLA</sequence>
<feature type="region of interest" description="Disordered" evidence="6">
    <location>
        <begin position="301"/>
        <end position="341"/>
    </location>
</feature>
<evidence type="ECO:0000256" key="4">
    <source>
        <dbReference type="ARBA" id="ARBA00023163"/>
    </source>
</evidence>
<feature type="compositionally biased region" description="Basic residues" evidence="6">
    <location>
        <begin position="247"/>
        <end position="256"/>
    </location>
</feature>
<evidence type="ECO:0000256" key="2">
    <source>
        <dbReference type="ARBA" id="ARBA00023015"/>
    </source>
</evidence>
<name>A0A7S0H6D9_9EUKA</name>
<feature type="region of interest" description="Disordered" evidence="6">
    <location>
        <begin position="1"/>
        <end position="64"/>
    </location>
</feature>
<accession>A0A7S0H6D9</accession>
<feature type="domain" description="AP2/ERF" evidence="7">
    <location>
        <begin position="70"/>
        <end position="120"/>
    </location>
</feature>
<dbReference type="EMBL" id="HBEM01031540">
    <property type="protein sequence ID" value="CAD8462527.1"/>
    <property type="molecule type" value="Transcribed_RNA"/>
</dbReference>
<evidence type="ECO:0000256" key="3">
    <source>
        <dbReference type="ARBA" id="ARBA00023125"/>
    </source>
</evidence>
<dbReference type="GO" id="GO:0005634">
    <property type="term" value="C:nucleus"/>
    <property type="evidence" value="ECO:0007669"/>
    <property type="project" value="UniProtKB-SubCell"/>
</dbReference>
<organism evidence="8">
    <name type="scientific">Amorphochlora amoebiformis</name>
    <dbReference type="NCBI Taxonomy" id="1561963"/>
    <lineage>
        <taxon>Eukaryota</taxon>
        <taxon>Sar</taxon>
        <taxon>Rhizaria</taxon>
        <taxon>Cercozoa</taxon>
        <taxon>Chlorarachniophyceae</taxon>
        <taxon>Amorphochlora</taxon>
    </lineage>
</organism>
<dbReference type="InterPro" id="IPR001471">
    <property type="entry name" value="AP2/ERF_dom"/>
</dbReference>